<dbReference type="RefSeq" id="WP_103902685.1">
    <property type="nucleotide sequence ID" value="NZ_PQWB01000040.1"/>
</dbReference>
<comment type="caution">
    <text evidence="2">The sequence shown here is derived from an EMBL/GenBank/DDBJ whole genome shotgun (WGS) entry which is preliminary data.</text>
</comment>
<keyword evidence="1" id="KW-1133">Transmembrane helix</keyword>
<dbReference type="EMBL" id="PQWB01000040">
    <property type="protein sequence ID" value="POZ62014.1"/>
    <property type="molecule type" value="Genomic_DNA"/>
</dbReference>
<evidence type="ECO:0000256" key="1">
    <source>
        <dbReference type="SAM" id="Phobius"/>
    </source>
</evidence>
<evidence type="ECO:0000313" key="3">
    <source>
        <dbReference type="Proteomes" id="UP000237082"/>
    </source>
</evidence>
<evidence type="ECO:0000313" key="2">
    <source>
        <dbReference type="EMBL" id="POZ62014.1"/>
    </source>
</evidence>
<accession>A0A2S5DG33</accession>
<reference evidence="3" key="1">
    <citation type="submission" date="2018-02" db="EMBL/GenBank/DDBJ databases">
        <authorList>
            <person name="O'Hara-Hanley K."/>
            <person name="Soby S."/>
        </authorList>
    </citation>
    <scope>NUCLEOTIDE SEQUENCE [LARGE SCALE GENOMIC DNA]</scope>
    <source>
        <strain evidence="3">MWU14-2602</strain>
    </source>
</reference>
<proteinExistence type="predicted"/>
<organism evidence="2 3">
    <name type="scientific">Chromobacterium alticapitis</name>
    <dbReference type="NCBI Taxonomy" id="2073169"/>
    <lineage>
        <taxon>Bacteria</taxon>
        <taxon>Pseudomonadati</taxon>
        <taxon>Pseudomonadota</taxon>
        <taxon>Betaproteobacteria</taxon>
        <taxon>Neisseriales</taxon>
        <taxon>Chromobacteriaceae</taxon>
        <taxon>Chromobacterium</taxon>
    </lineage>
</organism>
<keyword evidence="1" id="KW-0812">Transmembrane</keyword>
<keyword evidence="3" id="KW-1185">Reference proteome</keyword>
<keyword evidence="1" id="KW-0472">Membrane</keyword>
<dbReference type="Proteomes" id="UP000237082">
    <property type="component" value="Unassembled WGS sequence"/>
</dbReference>
<protein>
    <submittedName>
        <fullName evidence="2">Uncharacterized protein</fullName>
    </submittedName>
</protein>
<name>A0A2S5DG33_9NEIS</name>
<sequence>MDKLATAQASGDPLLQSLQRGWKHYAAYVSQMSWKRLWLTALPLQMLGALLQVPALTLALILTSIVVRLQGSNKQEATHE</sequence>
<gene>
    <name evidence="2" type="ORF">C2I19_10710</name>
</gene>
<feature type="transmembrane region" description="Helical" evidence="1">
    <location>
        <begin position="42"/>
        <end position="67"/>
    </location>
</feature>
<dbReference type="AlphaFoldDB" id="A0A2S5DG33"/>